<dbReference type="SUPFAM" id="SSF81324">
    <property type="entry name" value="Voltage-gated potassium channels"/>
    <property type="match status" value="1"/>
</dbReference>
<keyword evidence="5" id="KW-0732">Signal</keyword>
<dbReference type="FunFam" id="3.40.190.10:FF:000060">
    <property type="entry name" value="Glutamate receptor ionotropic, kainate 1"/>
    <property type="match status" value="1"/>
</dbReference>
<feature type="site" description="Interaction with the cone snail toxin Con-ikot-ikot" evidence="18">
    <location>
        <position position="652"/>
    </location>
</feature>
<feature type="region of interest" description="Disordered" evidence="20">
    <location>
        <begin position="919"/>
        <end position="943"/>
    </location>
</feature>
<sequence length="1027" mass="117168">MVKYDNRSLLALNSPIITVNIGGVFTDRDEGSDTKSMEYIFKSAVFYFNRKNNTKWDNNIKYSVETINISSTGSAVQAVKDVCSIIETRHVNGIFGPPYPPLATLVQSMCYYVDIPFVNVCSTCYDSEDDDDDGLKQTKSKRMFVNLYPSNRDLNLAFHSLTRNLQWIKFLVIYDTDSGLTRLQSLLNAPGINQTDILVRQLTDPKDRSVLTDAISRDIFNIILDLNDDNTKHVLRMALQLGMINSNYHYLLTTLDIDTYDLEDYKYNYVNITAYRLFNRDSLIVSDAMKYYFEFKRIENNEQNRRTFTTQVALWIDALSAFAMAYDKFLSGPKSSIPIDYIPNPSCHSDYPAKGWPKGNELYSKFQIIGAWNLEIGANFTLSPTSRGGLFNSTLIVTTIIEPPYVMLKKNSNSTEVPYNYTNDDFEGFCIDLLEELSKVMKFTYRIEPIRTRNYQEMVDHVRKKEADLAVAPLTINYAREKQIDFTKPFLSLGIAILFKLPLPEKPGLFSFLSPLSLEIWIYTFTAVLTVSLILLLIARCSPDEWRNPYPCDTDYHYLENRFTVSNTLWFSIGTLMQQGSDVSPSAISTRLVSGIWWFFTLILISSYTANLAAFLTVEKLENPIEGAEDLAKQSSIKYGVLKNGTTQQFFRDSSIPTYQTMWKQMVSNPDVFVDSNSEGIEKTLKGQYAYLMESTTIEFTVQRACDLTQIGGLLDNKGYGIGLPEGSPHREKFSEIILDLQEKGIIQKSYNKWWKGKGSCVREDKKDSKASPLGVKNVGGIFVVLLGGIILALIVAVGEFVYHARKNHPDHRHSVWYELLKELRFAIQCNASNRKSLMTRRCSQCNADEQYEIEDNSHSNSLRSNDISATSSFKRQKKSLSRSSFELEERSKFDTILLSDNDNNEQLSVKPLSYYHDSIPNNINNKSRHRRPSSASPPPDYQGLVLVEQAPNTKKWLLNEPTVSHYYRDNHPQSQNKINESTRSHHVRFSPDIQLSSTVLNPMEAFDDLSTSSRSQSLVTHHVSEL</sequence>
<feature type="domain" description="Ionotropic glutamate receptor L-glutamate and glycine-binding" evidence="23">
    <location>
        <begin position="404"/>
        <end position="460"/>
    </location>
</feature>
<gene>
    <name evidence="24" type="ORF">GPM918_LOCUS4862</name>
    <name evidence="25" type="ORF">SRO942_LOCUS4868</name>
</gene>
<feature type="transmembrane region" description="Helical" evidence="21">
    <location>
        <begin position="520"/>
        <end position="539"/>
    </location>
</feature>
<feature type="transmembrane region" description="Helical" evidence="21">
    <location>
        <begin position="779"/>
        <end position="803"/>
    </location>
</feature>
<evidence type="ECO:0000256" key="14">
    <source>
        <dbReference type="ARBA" id="ARBA00023303"/>
    </source>
</evidence>
<dbReference type="Gene3D" id="1.10.287.70">
    <property type="match status" value="1"/>
</dbReference>
<dbReference type="InterPro" id="IPR001320">
    <property type="entry name" value="Iontro_rcpt_C"/>
</dbReference>
<dbReference type="InterPro" id="IPR019594">
    <property type="entry name" value="Glu/Gly-bd"/>
</dbReference>
<dbReference type="SUPFAM" id="SSF53822">
    <property type="entry name" value="Periplasmic binding protein-like I"/>
    <property type="match status" value="1"/>
</dbReference>
<evidence type="ECO:0000313" key="26">
    <source>
        <dbReference type="Proteomes" id="UP000663829"/>
    </source>
</evidence>
<evidence type="ECO:0000259" key="22">
    <source>
        <dbReference type="SMART" id="SM00079"/>
    </source>
</evidence>
<dbReference type="FunFam" id="3.40.190.10:FF:000210">
    <property type="entry name" value="Glutamate receptor ionotropic, kainate 1"/>
    <property type="match status" value="1"/>
</dbReference>
<dbReference type="Pfam" id="PF00060">
    <property type="entry name" value="Lig_chan"/>
    <property type="match status" value="1"/>
</dbReference>
<evidence type="ECO:0000256" key="5">
    <source>
        <dbReference type="ARBA" id="ARBA00022729"/>
    </source>
</evidence>
<name>A0A813UTM5_9BILA</name>
<reference evidence="24" key="1">
    <citation type="submission" date="2021-02" db="EMBL/GenBank/DDBJ databases">
        <authorList>
            <person name="Nowell W R."/>
        </authorList>
    </citation>
    <scope>NUCLEOTIDE SEQUENCE</scope>
</reference>
<evidence type="ECO:0000256" key="8">
    <source>
        <dbReference type="ARBA" id="ARBA00023065"/>
    </source>
</evidence>
<dbReference type="Pfam" id="PF10613">
    <property type="entry name" value="Lig_chan-Glu_bd"/>
    <property type="match status" value="1"/>
</dbReference>
<feature type="binding site" evidence="17">
    <location>
        <position position="473"/>
    </location>
    <ligand>
        <name>L-glutamate</name>
        <dbReference type="ChEBI" id="CHEBI:29985"/>
    </ligand>
</feature>
<keyword evidence="11" id="KW-0325">Glycoprotein</keyword>
<dbReference type="OrthoDB" id="5984008at2759"/>
<evidence type="ECO:0000256" key="4">
    <source>
        <dbReference type="ARBA" id="ARBA00022692"/>
    </source>
</evidence>
<keyword evidence="10" id="KW-0675">Receptor</keyword>
<dbReference type="GO" id="GO:0007166">
    <property type="term" value="P:cell surface receptor signaling pathway"/>
    <property type="evidence" value="ECO:0007669"/>
    <property type="project" value="UniProtKB-ARBA"/>
</dbReference>
<evidence type="ECO:0000256" key="1">
    <source>
        <dbReference type="ARBA" id="ARBA00008685"/>
    </source>
</evidence>
<keyword evidence="7" id="KW-0770">Synapse</keyword>
<evidence type="ECO:0000313" key="25">
    <source>
        <dbReference type="EMBL" id="CAF3614187.1"/>
    </source>
</evidence>
<evidence type="ECO:0000256" key="11">
    <source>
        <dbReference type="ARBA" id="ARBA00023180"/>
    </source>
</evidence>
<dbReference type="Proteomes" id="UP000663829">
    <property type="component" value="Unassembled WGS sequence"/>
</dbReference>
<dbReference type="Proteomes" id="UP000681722">
    <property type="component" value="Unassembled WGS sequence"/>
</dbReference>
<comment type="similarity">
    <text evidence="1">Belongs to the glutamate-gated ion channel (TC 1.A.10.1) family.</text>
</comment>
<feature type="binding site" evidence="17">
    <location>
        <position position="694"/>
    </location>
    <ligand>
        <name>L-glutamate</name>
        <dbReference type="ChEBI" id="CHEBI:29985"/>
    </ligand>
</feature>
<evidence type="ECO:0000256" key="18">
    <source>
        <dbReference type="PIRSR" id="PIRSR601508-2"/>
    </source>
</evidence>
<evidence type="ECO:0000256" key="16">
    <source>
        <dbReference type="ARBA" id="ARBA00072754"/>
    </source>
</evidence>
<evidence type="ECO:0000256" key="13">
    <source>
        <dbReference type="ARBA" id="ARBA00023286"/>
    </source>
</evidence>
<evidence type="ECO:0000256" key="17">
    <source>
        <dbReference type="PIRSR" id="PIRSR601508-1"/>
    </source>
</evidence>
<feature type="binding site" evidence="17">
    <location>
        <position position="647"/>
    </location>
    <ligand>
        <name>L-glutamate</name>
        <dbReference type="ChEBI" id="CHEBI:29985"/>
    </ligand>
</feature>
<dbReference type="InterPro" id="IPR015683">
    <property type="entry name" value="Ionotropic_Glu_rcpt"/>
</dbReference>
<keyword evidence="19" id="KW-1015">Disulfide bond</keyword>
<dbReference type="GO" id="GO:0045211">
    <property type="term" value="C:postsynaptic membrane"/>
    <property type="evidence" value="ECO:0007669"/>
    <property type="project" value="UniProtKB-SubCell"/>
</dbReference>
<comment type="subcellular location">
    <subcellularLocation>
        <location evidence="15">Postsynaptic cell membrane</location>
        <topology evidence="15">Multi-pass membrane protein</topology>
    </subcellularLocation>
</comment>
<organism evidence="24 26">
    <name type="scientific">Didymodactylos carnosus</name>
    <dbReference type="NCBI Taxonomy" id="1234261"/>
    <lineage>
        <taxon>Eukaryota</taxon>
        <taxon>Metazoa</taxon>
        <taxon>Spiralia</taxon>
        <taxon>Gnathifera</taxon>
        <taxon>Rotifera</taxon>
        <taxon>Eurotatoria</taxon>
        <taxon>Bdelloidea</taxon>
        <taxon>Philodinida</taxon>
        <taxon>Philodinidae</taxon>
        <taxon>Didymodactylos</taxon>
    </lineage>
</organism>
<evidence type="ECO:0000256" key="2">
    <source>
        <dbReference type="ARBA" id="ARBA00022448"/>
    </source>
</evidence>
<comment type="caution">
    <text evidence="24">The sequence shown here is derived from an EMBL/GenBank/DDBJ whole genome shotgun (WGS) entry which is preliminary data.</text>
</comment>
<keyword evidence="14" id="KW-0407">Ion channel</keyword>
<evidence type="ECO:0000256" key="6">
    <source>
        <dbReference type="ARBA" id="ARBA00022989"/>
    </source>
</evidence>
<evidence type="ECO:0000313" key="24">
    <source>
        <dbReference type="EMBL" id="CAF0827220.1"/>
    </source>
</evidence>
<feature type="site" description="Crucial to convey clamshell closure to channel opening" evidence="18">
    <location>
        <position position="625"/>
    </location>
</feature>
<feature type="binding site" evidence="17">
    <location>
        <position position="475"/>
    </location>
    <ligand>
        <name>L-glutamate</name>
        <dbReference type="ChEBI" id="CHEBI:29985"/>
    </ligand>
</feature>
<evidence type="ECO:0000256" key="20">
    <source>
        <dbReference type="SAM" id="MobiDB-lite"/>
    </source>
</evidence>
<dbReference type="InterPro" id="IPR028082">
    <property type="entry name" value="Peripla_BP_I"/>
</dbReference>
<evidence type="ECO:0000256" key="3">
    <source>
        <dbReference type="ARBA" id="ARBA00022475"/>
    </source>
</evidence>
<keyword evidence="8" id="KW-0406">Ion transport</keyword>
<keyword evidence="3" id="KW-1003">Cell membrane</keyword>
<evidence type="ECO:0000256" key="10">
    <source>
        <dbReference type="ARBA" id="ARBA00023170"/>
    </source>
</evidence>
<dbReference type="SMART" id="SM00918">
    <property type="entry name" value="Lig_chan-Glu_bd"/>
    <property type="match status" value="1"/>
</dbReference>
<keyword evidence="6 21" id="KW-1133">Transmembrane helix</keyword>
<keyword evidence="13" id="KW-1071">Ligand-gated ion channel</keyword>
<keyword evidence="12" id="KW-0628">Postsynaptic cell membrane</keyword>
<dbReference type="GO" id="GO:0004888">
    <property type="term" value="F:transmembrane signaling receptor activity"/>
    <property type="evidence" value="ECO:0007669"/>
    <property type="project" value="UniProtKB-ARBA"/>
</dbReference>
<feature type="disulfide bond" evidence="19">
    <location>
        <begin position="706"/>
        <end position="761"/>
    </location>
</feature>
<dbReference type="Pfam" id="PF01094">
    <property type="entry name" value="ANF_receptor"/>
    <property type="match status" value="1"/>
</dbReference>
<keyword evidence="4 21" id="KW-0812">Transmembrane</keyword>
<dbReference type="FunFam" id="1.10.287.70:FF:000064">
    <property type="entry name" value="Glutamate receptor ionotropic, kainate"/>
    <property type="match status" value="1"/>
</dbReference>
<evidence type="ECO:0000256" key="19">
    <source>
        <dbReference type="PIRSR" id="PIRSR601508-3"/>
    </source>
</evidence>
<keyword evidence="26" id="KW-1185">Reference proteome</keyword>
<dbReference type="SMART" id="SM00079">
    <property type="entry name" value="PBPe"/>
    <property type="match status" value="1"/>
</dbReference>
<proteinExistence type="inferred from homology"/>
<dbReference type="GO" id="GO:0005230">
    <property type="term" value="F:extracellular ligand-gated monoatomic ion channel activity"/>
    <property type="evidence" value="ECO:0007669"/>
    <property type="project" value="UniProtKB-ARBA"/>
</dbReference>
<dbReference type="PANTHER" id="PTHR18966">
    <property type="entry name" value="IONOTROPIC GLUTAMATE RECEPTOR"/>
    <property type="match status" value="1"/>
</dbReference>
<dbReference type="AlphaFoldDB" id="A0A813UTM5"/>
<feature type="binding site" evidence="17">
    <location>
        <position position="480"/>
    </location>
    <ligand>
        <name>L-glutamate</name>
        <dbReference type="ChEBI" id="CHEBI:29985"/>
    </ligand>
</feature>
<feature type="domain" description="Ionotropic glutamate receptor C-terminal" evidence="22">
    <location>
        <begin position="394"/>
        <end position="757"/>
    </location>
</feature>
<keyword evidence="2" id="KW-0813">Transport</keyword>
<dbReference type="PRINTS" id="PR00177">
    <property type="entry name" value="NMDARECEPTOR"/>
</dbReference>
<dbReference type="InterPro" id="IPR001508">
    <property type="entry name" value="Iono_Glu_rcpt_met"/>
</dbReference>
<evidence type="ECO:0000256" key="15">
    <source>
        <dbReference type="ARBA" id="ARBA00034104"/>
    </source>
</evidence>
<evidence type="ECO:0000256" key="21">
    <source>
        <dbReference type="SAM" id="Phobius"/>
    </source>
</evidence>
<protein>
    <recommendedName>
        <fullName evidence="16">Glutamate receptor 1</fullName>
    </recommendedName>
</protein>
<dbReference type="GO" id="GO:0034702">
    <property type="term" value="C:monoatomic ion channel complex"/>
    <property type="evidence" value="ECO:0007669"/>
    <property type="project" value="UniProtKB-ARBA"/>
</dbReference>
<dbReference type="EMBL" id="CAJNOQ010000677">
    <property type="protein sequence ID" value="CAF0827220.1"/>
    <property type="molecule type" value="Genomic_DNA"/>
</dbReference>
<dbReference type="SUPFAM" id="SSF53850">
    <property type="entry name" value="Periplasmic binding protein-like II"/>
    <property type="match status" value="1"/>
</dbReference>
<accession>A0A813UTM5</accession>
<evidence type="ECO:0000256" key="12">
    <source>
        <dbReference type="ARBA" id="ARBA00023257"/>
    </source>
</evidence>
<dbReference type="EMBL" id="CAJOBC010000678">
    <property type="protein sequence ID" value="CAF3614187.1"/>
    <property type="molecule type" value="Genomic_DNA"/>
</dbReference>
<evidence type="ECO:0000256" key="9">
    <source>
        <dbReference type="ARBA" id="ARBA00023136"/>
    </source>
</evidence>
<dbReference type="Gene3D" id="3.40.50.2300">
    <property type="match status" value="2"/>
</dbReference>
<dbReference type="InterPro" id="IPR001828">
    <property type="entry name" value="ANF_lig-bd_rcpt"/>
</dbReference>
<evidence type="ECO:0000256" key="7">
    <source>
        <dbReference type="ARBA" id="ARBA00023018"/>
    </source>
</evidence>
<dbReference type="Gene3D" id="3.40.190.10">
    <property type="entry name" value="Periplasmic binding protein-like II"/>
    <property type="match status" value="1"/>
</dbReference>
<evidence type="ECO:0000259" key="23">
    <source>
        <dbReference type="SMART" id="SM00918"/>
    </source>
</evidence>
<keyword evidence="9 21" id="KW-0472">Membrane</keyword>
<feature type="transmembrane region" description="Helical" evidence="21">
    <location>
        <begin position="596"/>
        <end position="616"/>
    </location>
</feature>